<dbReference type="RefSeq" id="WP_067695165.1">
    <property type="nucleotide sequence ID" value="NZ_LLZH01000234.1"/>
</dbReference>
<gene>
    <name evidence="1" type="ORF">ADL15_23630</name>
</gene>
<evidence type="ECO:0000313" key="1">
    <source>
        <dbReference type="EMBL" id="KUL30944.1"/>
    </source>
</evidence>
<keyword evidence="2" id="KW-1185">Reference proteome</keyword>
<dbReference type="OrthoDB" id="9963722at2"/>
<organism evidence="1 2">
    <name type="scientific">Actinoplanes awajinensis subsp. mycoplanecinus</name>
    <dbReference type="NCBI Taxonomy" id="135947"/>
    <lineage>
        <taxon>Bacteria</taxon>
        <taxon>Bacillati</taxon>
        <taxon>Actinomycetota</taxon>
        <taxon>Actinomycetes</taxon>
        <taxon>Micromonosporales</taxon>
        <taxon>Micromonosporaceae</taxon>
        <taxon>Actinoplanes</taxon>
    </lineage>
</organism>
<name>A0A101JQ00_9ACTN</name>
<proteinExistence type="predicted"/>
<dbReference type="AlphaFoldDB" id="A0A101JQ00"/>
<accession>A0A101JQ00</accession>
<reference evidence="1 2" key="1">
    <citation type="submission" date="2015-10" db="EMBL/GenBank/DDBJ databases">
        <authorList>
            <person name="Gilbert D.G."/>
        </authorList>
    </citation>
    <scope>NUCLEOTIDE SEQUENCE [LARGE SCALE GENOMIC DNA]</scope>
    <source>
        <strain evidence="1 2">NRRL B-16712</strain>
    </source>
</reference>
<comment type="caution">
    <text evidence="1">The sequence shown here is derived from an EMBL/GenBank/DDBJ whole genome shotgun (WGS) entry which is preliminary data.</text>
</comment>
<evidence type="ECO:0000313" key="2">
    <source>
        <dbReference type="Proteomes" id="UP000053244"/>
    </source>
</evidence>
<sequence length="126" mass="13365">MDAKSRFVALLRDVATTINRLSPEQFDQMAAGDARLAFVPPGGDVVVAGPDAGPIRAKLAATESRRAAAAYLDGLGLKRDALMSLARQLSVAVLSKDPKPMLVQKIVDATAGAREDTTAIHSPKWR</sequence>
<dbReference type="EMBL" id="LLZH01000234">
    <property type="protein sequence ID" value="KUL30944.1"/>
    <property type="molecule type" value="Genomic_DNA"/>
</dbReference>
<protein>
    <submittedName>
        <fullName evidence="1">Uncharacterized protein</fullName>
    </submittedName>
</protein>
<dbReference type="Proteomes" id="UP000053244">
    <property type="component" value="Unassembled WGS sequence"/>
</dbReference>